<evidence type="ECO:0000313" key="3">
    <source>
        <dbReference type="Proteomes" id="UP000321523"/>
    </source>
</evidence>
<reference evidence="2 3" key="1">
    <citation type="submission" date="2019-07" db="EMBL/GenBank/DDBJ databases">
        <title>Whole genome shotgun sequence of Skermanella aerolata NBRC 106429.</title>
        <authorList>
            <person name="Hosoyama A."/>
            <person name="Uohara A."/>
            <person name="Ohji S."/>
            <person name="Ichikawa N."/>
        </authorList>
    </citation>
    <scope>NUCLEOTIDE SEQUENCE [LARGE SCALE GENOMIC DNA]</scope>
    <source>
        <strain evidence="2 3">NBRC 106429</strain>
    </source>
</reference>
<comment type="caution">
    <text evidence="2">The sequence shown here is derived from an EMBL/GenBank/DDBJ whole genome shotgun (WGS) entry which is preliminary data.</text>
</comment>
<protein>
    <submittedName>
        <fullName evidence="2">Uncharacterized protein</fullName>
    </submittedName>
</protein>
<dbReference type="AlphaFoldDB" id="A0A512DLV5"/>
<proteinExistence type="predicted"/>
<organism evidence="2 3">
    <name type="scientific">Skermanella aerolata</name>
    <dbReference type="NCBI Taxonomy" id="393310"/>
    <lineage>
        <taxon>Bacteria</taxon>
        <taxon>Pseudomonadati</taxon>
        <taxon>Pseudomonadota</taxon>
        <taxon>Alphaproteobacteria</taxon>
        <taxon>Rhodospirillales</taxon>
        <taxon>Azospirillaceae</taxon>
        <taxon>Skermanella</taxon>
    </lineage>
</organism>
<evidence type="ECO:0000256" key="1">
    <source>
        <dbReference type="SAM" id="MobiDB-lite"/>
    </source>
</evidence>
<accession>A0A512DLV5</accession>
<feature type="region of interest" description="Disordered" evidence="1">
    <location>
        <begin position="20"/>
        <end position="115"/>
    </location>
</feature>
<name>A0A512DLV5_9PROT</name>
<dbReference type="EMBL" id="BJYZ01000005">
    <property type="protein sequence ID" value="GEO37150.1"/>
    <property type="molecule type" value="Genomic_DNA"/>
</dbReference>
<feature type="compositionally biased region" description="Basic residues" evidence="1">
    <location>
        <begin position="93"/>
        <end position="105"/>
    </location>
</feature>
<gene>
    <name evidence="2" type="ORF">SAE02_12980</name>
</gene>
<dbReference type="Proteomes" id="UP000321523">
    <property type="component" value="Unassembled WGS sequence"/>
</dbReference>
<keyword evidence="3" id="KW-1185">Reference proteome</keyword>
<evidence type="ECO:0000313" key="2">
    <source>
        <dbReference type="EMBL" id="GEO37150.1"/>
    </source>
</evidence>
<sequence length="115" mass="12394">MAGRAGTGLAVQCDALRPNDSAVEIEPQQRDQTVTGTAHPDLSGGRAADHRGVGKSRRHPPGHMASKVEIGRAEAEYEVGAEAGPLEAQRLEIRRRRSERPRPHRTGSPDSKAMI</sequence>